<feature type="compositionally biased region" description="Polar residues" evidence="2">
    <location>
        <begin position="98"/>
        <end position="110"/>
    </location>
</feature>
<keyword evidence="1" id="KW-0175">Coiled coil</keyword>
<sequence length="417" mass="46535">MPSTQSSSSSHLTVRPEPAIVLSAPTPLESEPEHQARAEIDPSTPVDHFRRPSLRKRRQRSSSSPELVSLYRRDYDLDPELKPPISPNSLLAERAQGQRPSSRQSHASGSVTGGSGDSKNTGAEDTLTIRRREANRLAAQRFRSRKKGYQDNLEGRIRILEEENDALRQRLGEGVGSSSSVILGGPSYPPVMGEDHTMTRPWHRSPVSANVNPGRSGQIQPGPYHIGSPSPERRESYAEGDVRIPALEAANRRLQEELRMSHDENDRLKEELAHWARWEAERRERTGTAGSADEFGRSLRNVPSIHSLELGPLPARSSFHTLPSPLSRPAQSPHPPLERTHSYSHPISPYRLTSPGIRLAPIRLPPFQSAVRHDEPPPHPRSAFPAHPIQDAQPVRPKSRNRRSRSLSSPKIHDSHR</sequence>
<dbReference type="STRING" id="5217.A0A4Q1BQU1"/>
<comment type="caution">
    <text evidence="4">The sequence shown here is derived from an EMBL/GenBank/DDBJ whole genome shotgun (WGS) entry which is preliminary data.</text>
</comment>
<feature type="compositionally biased region" description="Basic residues" evidence="2">
    <location>
        <begin position="51"/>
        <end position="60"/>
    </location>
</feature>
<dbReference type="CDD" id="cd14691">
    <property type="entry name" value="bZIP_XBP1"/>
    <property type="match status" value="1"/>
</dbReference>
<dbReference type="GO" id="GO:0003700">
    <property type="term" value="F:DNA-binding transcription factor activity"/>
    <property type="evidence" value="ECO:0007669"/>
    <property type="project" value="InterPro"/>
</dbReference>
<dbReference type="VEuPathDB" id="FungiDB:TREMEDRAFT_64316"/>
<feature type="domain" description="BZIP" evidence="3">
    <location>
        <begin position="130"/>
        <end position="171"/>
    </location>
</feature>
<accession>A0A4Q1BQU1</accession>
<feature type="region of interest" description="Disordered" evidence="2">
    <location>
        <begin position="361"/>
        <end position="417"/>
    </location>
</feature>
<dbReference type="Gene3D" id="1.20.5.170">
    <property type="match status" value="1"/>
</dbReference>
<evidence type="ECO:0000313" key="4">
    <source>
        <dbReference type="EMBL" id="RXK40315.1"/>
    </source>
</evidence>
<dbReference type="Proteomes" id="UP000289152">
    <property type="component" value="Unassembled WGS sequence"/>
</dbReference>
<feature type="region of interest" description="Disordered" evidence="2">
    <location>
        <begin position="319"/>
        <end position="349"/>
    </location>
</feature>
<dbReference type="InterPro" id="IPR004827">
    <property type="entry name" value="bZIP"/>
</dbReference>
<evidence type="ECO:0000256" key="1">
    <source>
        <dbReference type="SAM" id="Coils"/>
    </source>
</evidence>
<feature type="region of interest" description="Disordered" evidence="2">
    <location>
        <begin position="1"/>
        <end position="129"/>
    </location>
</feature>
<proteinExistence type="predicted"/>
<feature type="coiled-coil region" evidence="1">
    <location>
        <begin position="244"/>
        <end position="271"/>
    </location>
</feature>
<feature type="compositionally biased region" description="Polar residues" evidence="2">
    <location>
        <begin position="208"/>
        <end position="219"/>
    </location>
</feature>
<dbReference type="EMBL" id="SDIL01000020">
    <property type="protein sequence ID" value="RXK40315.1"/>
    <property type="molecule type" value="Genomic_DNA"/>
</dbReference>
<dbReference type="OrthoDB" id="2596881at2759"/>
<evidence type="ECO:0000256" key="2">
    <source>
        <dbReference type="SAM" id="MobiDB-lite"/>
    </source>
</evidence>
<dbReference type="AlphaFoldDB" id="A0A4Q1BQU1"/>
<organism evidence="4 5">
    <name type="scientific">Tremella mesenterica</name>
    <name type="common">Jelly fungus</name>
    <dbReference type="NCBI Taxonomy" id="5217"/>
    <lineage>
        <taxon>Eukaryota</taxon>
        <taxon>Fungi</taxon>
        <taxon>Dikarya</taxon>
        <taxon>Basidiomycota</taxon>
        <taxon>Agaricomycotina</taxon>
        <taxon>Tremellomycetes</taxon>
        <taxon>Tremellales</taxon>
        <taxon>Tremellaceae</taxon>
        <taxon>Tremella</taxon>
    </lineage>
</organism>
<keyword evidence="5" id="KW-1185">Reference proteome</keyword>
<feature type="compositionally biased region" description="Basic and acidic residues" evidence="2">
    <location>
        <begin position="71"/>
        <end position="81"/>
    </location>
</feature>
<dbReference type="PROSITE" id="PS50217">
    <property type="entry name" value="BZIP"/>
    <property type="match status" value="1"/>
</dbReference>
<dbReference type="InParanoid" id="A0A4Q1BQU1"/>
<feature type="compositionally biased region" description="Low complexity" evidence="2">
    <location>
        <begin position="1"/>
        <end position="10"/>
    </location>
</feature>
<dbReference type="InterPro" id="IPR046347">
    <property type="entry name" value="bZIP_sf"/>
</dbReference>
<dbReference type="SMART" id="SM00338">
    <property type="entry name" value="BRLZ"/>
    <property type="match status" value="1"/>
</dbReference>
<protein>
    <recommendedName>
        <fullName evidence="3">BZIP domain-containing protein</fullName>
    </recommendedName>
</protein>
<feature type="compositionally biased region" description="Basic and acidic residues" evidence="2">
    <location>
        <begin position="31"/>
        <end position="40"/>
    </location>
</feature>
<name>A0A4Q1BQU1_TREME</name>
<evidence type="ECO:0000259" key="3">
    <source>
        <dbReference type="PROSITE" id="PS50217"/>
    </source>
</evidence>
<dbReference type="Pfam" id="PF00170">
    <property type="entry name" value="bZIP_1"/>
    <property type="match status" value="1"/>
</dbReference>
<reference evidence="4 5" key="1">
    <citation type="submission" date="2016-06" db="EMBL/GenBank/DDBJ databases">
        <title>Evolution of pathogenesis and genome organization in the Tremellales.</title>
        <authorList>
            <person name="Cuomo C."/>
            <person name="Litvintseva A."/>
            <person name="Heitman J."/>
            <person name="Chen Y."/>
            <person name="Sun S."/>
            <person name="Springer D."/>
            <person name="Dromer F."/>
            <person name="Young S."/>
            <person name="Zeng Q."/>
            <person name="Chapman S."/>
            <person name="Gujja S."/>
            <person name="Saif S."/>
            <person name="Birren B."/>
        </authorList>
    </citation>
    <scope>NUCLEOTIDE SEQUENCE [LARGE SCALE GENOMIC DNA]</scope>
    <source>
        <strain evidence="4 5">ATCC 28783</strain>
    </source>
</reference>
<feature type="region of interest" description="Disordered" evidence="2">
    <location>
        <begin position="208"/>
        <end position="234"/>
    </location>
</feature>
<gene>
    <name evidence="4" type="ORF">M231_02429</name>
</gene>
<evidence type="ECO:0000313" key="5">
    <source>
        <dbReference type="Proteomes" id="UP000289152"/>
    </source>
</evidence>
<dbReference type="SUPFAM" id="SSF57959">
    <property type="entry name" value="Leucine zipper domain"/>
    <property type="match status" value="1"/>
</dbReference>